<protein>
    <submittedName>
        <fullName evidence="1">Uncharacterized protein</fullName>
    </submittedName>
</protein>
<sequence>FIQISKEVSEAIVHVFPLPPTFIPLAAIVVYTNFITQQKLLDLEANVFRDAILVKINGAENLICEFD</sequence>
<accession>A0A8J2JDE2</accession>
<proteinExistence type="predicted"/>
<comment type="caution">
    <text evidence="1">The sequence shown here is derived from an EMBL/GenBank/DDBJ whole genome shotgun (WGS) entry which is preliminary data.</text>
</comment>
<evidence type="ECO:0000313" key="2">
    <source>
        <dbReference type="Proteomes" id="UP000708208"/>
    </source>
</evidence>
<feature type="non-terminal residue" evidence="1">
    <location>
        <position position="1"/>
    </location>
</feature>
<organism evidence="1 2">
    <name type="scientific">Allacma fusca</name>
    <dbReference type="NCBI Taxonomy" id="39272"/>
    <lineage>
        <taxon>Eukaryota</taxon>
        <taxon>Metazoa</taxon>
        <taxon>Ecdysozoa</taxon>
        <taxon>Arthropoda</taxon>
        <taxon>Hexapoda</taxon>
        <taxon>Collembola</taxon>
        <taxon>Symphypleona</taxon>
        <taxon>Sminthuridae</taxon>
        <taxon>Allacma</taxon>
    </lineage>
</organism>
<dbReference type="EMBL" id="CAJVCH010053425">
    <property type="protein sequence ID" value="CAG7718431.1"/>
    <property type="molecule type" value="Genomic_DNA"/>
</dbReference>
<keyword evidence="2" id="KW-1185">Reference proteome</keyword>
<evidence type="ECO:0000313" key="1">
    <source>
        <dbReference type="EMBL" id="CAG7718431.1"/>
    </source>
</evidence>
<dbReference type="Proteomes" id="UP000708208">
    <property type="component" value="Unassembled WGS sequence"/>
</dbReference>
<dbReference type="AlphaFoldDB" id="A0A8J2JDE2"/>
<name>A0A8J2JDE2_9HEXA</name>
<reference evidence="1" key="1">
    <citation type="submission" date="2021-06" db="EMBL/GenBank/DDBJ databases">
        <authorList>
            <person name="Hodson N. C."/>
            <person name="Mongue J. A."/>
            <person name="Jaron S. K."/>
        </authorList>
    </citation>
    <scope>NUCLEOTIDE SEQUENCE</scope>
</reference>
<gene>
    <name evidence="1" type="ORF">AFUS01_LOCUS7823</name>
</gene>